<name>A0A6L2M7D9_TANCI</name>
<dbReference type="Pfam" id="PF22936">
    <property type="entry name" value="Pol_BBD"/>
    <property type="match status" value="1"/>
</dbReference>
<feature type="domain" description="Retrovirus-related Pol polyprotein from transposon TNT 1-94-like beta-barrel" evidence="3">
    <location>
        <begin position="269"/>
        <end position="341"/>
    </location>
</feature>
<evidence type="ECO:0000256" key="1">
    <source>
        <dbReference type="SAM" id="MobiDB-lite"/>
    </source>
</evidence>
<accession>A0A6L2M7D9</accession>
<dbReference type="InterPro" id="IPR013103">
    <property type="entry name" value="RVT_2"/>
</dbReference>
<evidence type="ECO:0000259" key="3">
    <source>
        <dbReference type="Pfam" id="PF22936"/>
    </source>
</evidence>
<sequence>MTDYALWKVIENGATLPKTQIMEGVTTVMPITTIEEKAQRRLELLKAIQKRFGGNAATKKTQRNLLKQQYENLTASSSKKLDQTFDRLEKFVSQLELLDENLLQEDVNQKKLAANGNETIGFDKSNMEFYNYHKRGHFARKCKSPRNQDNKHKESSKRSVPVEITNSISFVSCDGLGGYDWSHQAEEGPNYALMAFLSLSSDSKKGLGYENYNAVPPPYTGIFMPSTPDLSFTNLDEFANKHVAENNKSWEEETKAGNSQMDLQDQGVINSGCSRHMTMNMSCLTDCKEIDGGYVAFGGIPKGGKITGKGTIKTGNLDFENMYFVRVLKFNLFNVSQMCDKKNSVLFNDTKCIVLSSNFKLIDESQVLLRVPRKNNMFSESTPNVISSGPDWLFDINVLARTINYEPIVADDIIFGSTKKELCNEFERLMHEKFQMSSIGELTLFLGLQVKQKKDRIFISQDKHVAEILKKFGFTEVKTASTPIKAQKPLLKDKDDEAVHKELEDSLVRAATTSFSLEVEQDSGNISKTQYKATPNKPSSQRLIQVVVPVNVQDDAKMFDVNDLGDEEVKGIVIQEQEEPGKSTTTTTTISKQQLQDKGKGIMIEGHVKPKKKDQIRLDEEVAKRLQAEFDKEERLARSKQRLIETWDDIQAKIDVDHQLAIRLQA</sequence>
<dbReference type="Pfam" id="PF07727">
    <property type="entry name" value="RVT_2"/>
    <property type="match status" value="1"/>
</dbReference>
<feature type="compositionally biased region" description="Basic and acidic residues" evidence="1">
    <location>
        <begin position="146"/>
        <end position="157"/>
    </location>
</feature>
<dbReference type="AlphaFoldDB" id="A0A6L2M7D9"/>
<gene>
    <name evidence="4" type="ORF">Tci_040213</name>
</gene>
<protein>
    <submittedName>
        <fullName evidence="4">Ribonuclease H-like domain-containing protein</fullName>
    </submittedName>
</protein>
<proteinExistence type="predicted"/>
<evidence type="ECO:0000259" key="2">
    <source>
        <dbReference type="Pfam" id="PF07727"/>
    </source>
</evidence>
<dbReference type="EMBL" id="BKCJ010005710">
    <property type="protein sequence ID" value="GEU68235.1"/>
    <property type="molecule type" value="Genomic_DNA"/>
</dbReference>
<comment type="caution">
    <text evidence="4">The sequence shown here is derived from an EMBL/GenBank/DDBJ whole genome shotgun (WGS) entry which is preliminary data.</text>
</comment>
<dbReference type="InterPro" id="IPR054722">
    <property type="entry name" value="PolX-like_BBD"/>
</dbReference>
<feature type="domain" description="Reverse transcriptase Ty1/copia-type" evidence="2">
    <location>
        <begin position="410"/>
        <end position="485"/>
    </location>
</feature>
<feature type="region of interest" description="Disordered" evidence="1">
    <location>
        <begin position="140"/>
        <end position="159"/>
    </location>
</feature>
<evidence type="ECO:0000313" key="4">
    <source>
        <dbReference type="EMBL" id="GEU68235.1"/>
    </source>
</evidence>
<reference evidence="4" key="1">
    <citation type="journal article" date="2019" name="Sci. Rep.">
        <title>Draft genome of Tanacetum cinerariifolium, the natural source of mosquito coil.</title>
        <authorList>
            <person name="Yamashiro T."/>
            <person name="Shiraishi A."/>
            <person name="Satake H."/>
            <person name="Nakayama K."/>
        </authorList>
    </citation>
    <scope>NUCLEOTIDE SEQUENCE</scope>
</reference>
<organism evidence="4">
    <name type="scientific">Tanacetum cinerariifolium</name>
    <name type="common">Dalmatian daisy</name>
    <name type="synonym">Chrysanthemum cinerariifolium</name>
    <dbReference type="NCBI Taxonomy" id="118510"/>
    <lineage>
        <taxon>Eukaryota</taxon>
        <taxon>Viridiplantae</taxon>
        <taxon>Streptophyta</taxon>
        <taxon>Embryophyta</taxon>
        <taxon>Tracheophyta</taxon>
        <taxon>Spermatophyta</taxon>
        <taxon>Magnoliopsida</taxon>
        <taxon>eudicotyledons</taxon>
        <taxon>Gunneridae</taxon>
        <taxon>Pentapetalae</taxon>
        <taxon>asterids</taxon>
        <taxon>campanulids</taxon>
        <taxon>Asterales</taxon>
        <taxon>Asteraceae</taxon>
        <taxon>Asteroideae</taxon>
        <taxon>Anthemideae</taxon>
        <taxon>Anthemidinae</taxon>
        <taxon>Tanacetum</taxon>
    </lineage>
</organism>